<keyword evidence="2" id="KW-1185">Reference proteome</keyword>
<protein>
    <submittedName>
        <fullName evidence="1">Uncharacterized protein</fullName>
    </submittedName>
</protein>
<organism evidence="1 2">
    <name type="scientific">Aspergillus keveii</name>
    <dbReference type="NCBI Taxonomy" id="714993"/>
    <lineage>
        <taxon>Eukaryota</taxon>
        <taxon>Fungi</taxon>
        <taxon>Dikarya</taxon>
        <taxon>Ascomycota</taxon>
        <taxon>Pezizomycotina</taxon>
        <taxon>Eurotiomycetes</taxon>
        <taxon>Eurotiomycetidae</taxon>
        <taxon>Eurotiales</taxon>
        <taxon>Aspergillaceae</taxon>
        <taxon>Aspergillus</taxon>
        <taxon>Aspergillus subgen. Nidulantes</taxon>
    </lineage>
</organism>
<sequence length="138" mass="15483">MAAAVPACWLMPLEVQAGFPRAYHTQLVRVDSGGQCIDSWTALGLENFKAIYTESCLKTTEEPNKEREARCHWAGLLQDTGRAVLDDWTSISRRQSTCYSSVGRLRPFDVYLRGNQLDDINTALSLRHVDLVFFESGA</sequence>
<proteinExistence type="predicted"/>
<evidence type="ECO:0000313" key="2">
    <source>
        <dbReference type="Proteomes" id="UP001610563"/>
    </source>
</evidence>
<dbReference type="Proteomes" id="UP001610563">
    <property type="component" value="Unassembled WGS sequence"/>
</dbReference>
<reference evidence="1 2" key="1">
    <citation type="submission" date="2024-07" db="EMBL/GenBank/DDBJ databases">
        <title>Section-level genome sequencing and comparative genomics of Aspergillus sections Usti and Cavernicolus.</title>
        <authorList>
            <consortium name="Lawrence Berkeley National Laboratory"/>
            <person name="Nybo J.L."/>
            <person name="Vesth T.C."/>
            <person name="Theobald S."/>
            <person name="Frisvad J.C."/>
            <person name="Larsen T.O."/>
            <person name="Kjaerboelling I."/>
            <person name="Rothschild-Mancinelli K."/>
            <person name="Lyhne E.K."/>
            <person name="Kogle M.E."/>
            <person name="Barry K."/>
            <person name="Clum A."/>
            <person name="Na H."/>
            <person name="Ledsgaard L."/>
            <person name="Lin J."/>
            <person name="Lipzen A."/>
            <person name="Kuo A."/>
            <person name="Riley R."/>
            <person name="Mondo S."/>
            <person name="Labutti K."/>
            <person name="Haridas S."/>
            <person name="Pangalinan J."/>
            <person name="Salamov A.A."/>
            <person name="Simmons B.A."/>
            <person name="Magnuson J.K."/>
            <person name="Chen J."/>
            <person name="Drula E."/>
            <person name="Henrissat B."/>
            <person name="Wiebenga A."/>
            <person name="Lubbers R.J."/>
            <person name="Gomes A.C."/>
            <person name="Makela M.R."/>
            <person name="Stajich J."/>
            <person name="Grigoriev I.V."/>
            <person name="Mortensen U.H."/>
            <person name="De Vries R.P."/>
            <person name="Baker S.E."/>
            <person name="Andersen M.R."/>
        </authorList>
    </citation>
    <scope>NUCLEOTIDE SEQUENCE [LARGE SCALE GENOMIC DNA]</scope>
    <source>
        <strain evidence="1 2">CBS 209.92</strain>
    </source>
</reference>
<name>A0ABR4GL13_9EURO</name>
<dbReference type="EMBL" id="JBFTWV010000006">
    <property type="protein sequence ID" value="KAL2799750.1"/>
    <property type="molecule type" value="Genomic_DNA"/>
</dbReference>
<comment type="caution">
    <text evidence="1">The sequence shown here is derived from an EMBL/GenBank/DDBJ whole genome shotgun (WGS) entry which is preliminary data.</text>
</comment>
<evidence type="ECO:0000313" key="1">
    <source>
        <dbReference type="EMBL" id="KAL2799750.1"/>
    </source>
</evidence>
<accession>A0ABR4GL13</accession>
<gene>
    <name evidence="1" type="ORF">BJX66DRAFT_228410</name>
</gene>